<keyword evidence="6 7" id="KW-0472">Membrane</keyword>
<evidence type="ECO:0000256" key="3">
    <source>
        <dbReference type="ARBA" id="ARBA00022475"/>
    </source>
</evidence>
<evidence type="ECO:0000256" key="5">
    <source>
        <dbReference type="ARBA" id="ARBA00022989"/>
    </source>
</evidence>
<dbReference type="PROSITE" id="PS50850">
    <property type="entry name" value="MFS"/>
    <property type="match status" value="1"/>
</dbReference>
<evidence type="ECO:0000313" key="10">
    <source>
        <dbReference type="Proteomes" id="UP000502331"/>
    </source>
</evidence>
<feature type="transmembrane region" description="Helical" evidence="7">
    <location>
        <begin position="210"/>
        <end position="232"/>
    </location>
</feature>
<feature type="transmembrane region" description="Helical" evidence="7">
    <location>
        <begin position="244"/>
        <end position="264"/>
    </location>
</feature>
<dbReference type="EMBL" id="CP032549">
    <property type="protein sequence ID" value="QIV86568.1"/>
    <property type="molecule type" value="Genomic_DNA"/>
</dbReference>
<name>A0A6H0SGQ6_9MICC</name>
<evidence type="ECO:0000313" key="9">
    <source>
        <dbReference type="EMBL" id="QIV86568.1"/>
    </source>
</evidence>
<dbReference type="InterPro" id="IPR036259">
    <property type="entry name" value="MFS_trans_sf"/>
</dbReference>
<reference evidence="9 10" key="1">
    <citation type="submission" date="2018-09" db="EMBL/GenBank/DDBJ databases">
        <title>Glutamicibacter mishrai S5-52T (LMG 29155T = KCTC 39846T).</title>
        <authorList>
            <person name="Das S.K."/>
        </authorList>
    </citation>
    <scope>NUCLEOTIDE SEQUENCE [LARGE SCALE GENOMIC DNA]</scope>
    <source>
        <strain evidence="9 10">S5-52</strain>
    </source>
</reference>
<dbReference type="Gene3D" id="1.20.1250.20">
    <property type="entry name" value="MFS general substrate transporter like domains"/>
    <property type="match status" value="1"/>
</dbReference>
<dbReference type="SUPFAM" id="SSF103473">
    <property type="entry name" value="MFS general substrate transporter"/>
    <property type="match status" value="1"/>
</dbReference>
<feature type="transmembrane region" description="Helical" evidence="7">
    <location>
        <begin position="341"/>
        <end position="358"/>
    </location>
</feature>
<feature type="transmembrane region" description="Helical" evidence="7">
    <location>
        <begin position="165"/>
        <end position="184"/>
    </location>
</feature>
<keyword evidence="10" id="KW-1185">Reference proteome</keyword>
<dbReference type="AlphaFoldDB" id="A0A6H0SGQ6"/>
<dbReference type="Pfam" id="PF07690">
    <property type="entry name" value="MFS_1"/>
    <property type="match status" value="1"/>
</dbReference>
<evidence type="ECO:0000259" key="8">
    <source>
        <dbReference type="PROSITE" id="PS50850"/>
    </source>
</evidence>
<dbReference type="PROSITE" id="PS00216">
    <property type="entry name" value="SUGAR_TRANSPORT_1"/>
    <property type="match status" value="1"/>
</dbReference>
<feature type="domain" description="Major facilitator superfamily (MFS) profile" evidence="8">
    <location>
        <begin position="1"/>
        <end position="399"/>
    </location>
</feature>
<feature type="transmembrane region" description="Helical" evidence="7">
    <location>
        <begin position="12"/>
        <end position="36"/>
    </location>
</feature>
<keyword evidence="3" id="KW-1003">Cell membrane</keyword>
<dbReference type="InterPro" id="IPR050171">
    <property type="entry name" value="MFS_Transporters"/>
</dbReference>
<keyword evidence="2" id="KW-0813">Transport</keyword>
<feature type="transmembrane region" description="Helical" evidence="7">
    <location>
        <begin position="78"/>
        <end position="98"/>
    </location>
</feature>
<comment type="subcellular location">
    <subcellularLocation>
        <location evidence="1">Cell membrane</location>
        <topology evidence="1">Multi-pass membrane protein</topology>
    </subcellularLocation>
</comment>
<dbReference type="PANTHER" id="PTHR23517">
    <property type="entry name" value="RESISTANCE PROTEIN MDTM, PUTATIVE-RELATED-RELATED"/>
    <property type="match status" value="1"/>
</dbReference>
<feature type="transmembrane region" description="Helical" evidence="7">
    <location>
        <begin position="302"/>
        <end position="329"/>
    </location>
</feature>
<dbReference type="Proteomes" id="UP000502331">
    <property type="component" value="Chromosome"/>
</dbReference>
<organism evidence="9 10">
    <name type="scientific">Glutamicibacter mishrai</name>
    <dbReference type="NCBI Taxonomy" id="1775880"/>
    <lineage>
        <taxon>Bacteria</taxon>
        <taxon>Bacillati</taxon>
        <taxon>Actinomycetota</taxon>
        <taxon>Actinomycetes</taxon>
        <taxon>Micrococcales</taxon>
        <taxon>Micrococcaceae</taxon>
        <taxon>Glutamicibacter</taxon>
    </lineage>
</organism>
<proteinExistence type="predicted"/>
<accession>A0A6H0SGQ6</accession>
<evidence type="ECO:0000256" key="6">
    <source>
        <dbReference type="ARBA" id="ARBA00023136"/>
    </source>
</evidence>
<sequence>MSRRHLSTGATPWWLPGICLVLTGWCANQYVSLINWYQQFRDLSEFEAMLVMGSYLVGMIPALAFGGPLADRFGRKPFSLIALASSILGSLVMAAGALNVAGLYAGRVFTGFGMGLAMVAITSWVKLLSPGAAGATRAALCTSLGFAVGPIISGAIVGASAHPEIAYAAHALATIAWLVLIAVATGEPRVPFAGPAGIGSQTTPENRRRFIRIVLPSAPWVFGMAATGFAVVPALSDGAGGSNLLYSTVAVAVTMGMGTIIQPFVRRFNNVRKISLLMAGLATALAALLLMMAVSLTGSELVGVFAFILSGAANGILLVAGLSQVLDLAGSADVGKLTGRFYMVCFIGFTFPTLFALWRLIAHPVLFIGILALLCLGSMVLVYRGRTELGGTGLEAVNG</sequence>
<feature type="transmembrane region" description="Helical" evidence="7">
    <location>
        <begin position="137"/>
        <end position="159"/>
    </location>
</feature>
<dbReference type="InterPro" id="IPR005829">
    <property type="entry name" value="Sugar_transporter_CS"/>
</dbReference>
<dbReference type="PANTHER" id="PTHR23517:SF13">
    <property type="entry name" value="MAJOR FACILITATOR SUPERFAMILY MFS_1"/>
    <property type="match status" value="1"/>
</dbReference>
<keyword evidence="4 7" id="KW-0812">Transmembrane</keyword>
<feature type="transmembrane region" description="Helical" evidence="7">
    <location>
        <begin position="364"/>
        <end position="383"/>
    </location>
</feature>
<feature type="transmembrane region" description="Helical" evidence="7">
    <location>
        <begin position="104"/>
        <end position="125"/>
    </location>
</feature>
<feature type="transmembrane region" description="Helical" evidence="7">
    <location>
        <begin position="276"/>
        <end position="296"/>
    </location>
</feature>
<feature type="transmembrane region" description="Helical" evidence="7">
    <location>
        <begin position="48"/>
        <end position="66"/>
    </location>
</feature>
<dbReference type="InterPro" id="IPR020846">
    <property type="entry name" value="MFS_dom"/>
</dbReference>
<keyword evidence="5 7" id="KW-1133">Transmembrane helix</keyword>
<dbReference type="GO" id="GO:0022857">
    <property type="term" value="F:transmembrane transporter activity"/>
    <property type="evidence" value="ECO:0007669"/>
    <property type="project" value="InterPro"/>
</dbReference>
<protein>
    <submittedName>
        <fullName evidence="9">MFS transporter</fullName>
    </submittedName>
</protein>
<evidence type="ECO:0000256" key="4">
    <source>
        <dbReference type="ARBA" id="ARBA00022692"/>
    </source>
</evidence>
<gene>
    <name evidence="9" type="ORF">D3791_05155</name>
</gene>
<dbReference type="GO" id="GO:0005886">
    <property type="term" value="C:plasma membrane"/>
    <property type="evidence" value="ECO:0007669"/>
    <property type="project" value="UniProtKB-SubCell"/>
</dbReference>
<evidence type="ECO:0000256" key="1">
    <source>
        <dbReference type="ARBA" id="ARBA00004651"/>
    </source>
</evidence>
<dbReference type="InterPro" id="IPR011701">
    <property type="entry name" value="MFS"/>
</dbReference>
<evidence type="ECO:0000256" key="2">
    <source>
        <dbReference type="ARBA" id="ARBA00022448"/>
    </source>
</evidence>
<evidence type="ECO:0000256" key="7">
    <source>
        <dbReference type="SAM" id="Phobius"/>
    </source>
</evidence>